<feature type="region of interest" description="Disordered" evidence="1">
    <location>
        <begin position="912"/>
        <end position="938"/>
    </location>
</feature>
<feature type="compositionally biased region" description="Basic and acidic residues" evidence="1">
    <location>
        <begin position="704"/>
        <end position="713"/>
    </location>
</feature>
<dbReference type="AlphaFoldDB" id="U7DAM1"/>
<feature type="region of interest" description="Disordered" evidence="1">
    <location>
        <begin position="696"/>
        <end position="716"/>
    </location>
</feature>
<dbReference type="RefSeq" id="WP_022636408.1">
    <property type="nucleotide sequence ID" value="NZ_ASJR01000006.1"/>
</dbReference>
<reference evidence="2 3" key="1">
    <citation type="journal article" date="2013" name="Environ. Microbiol.">
        <title>Genome analysis of Chitinivibrio alkaliphilus gen. nov., sp. nov., a novel extremely haloalkaliphilic anaerobic chitinolytic bacterium from the candidate phylum Termite Group 3.</title>
        <authorList>
            <person name="Sorokin D.Y."/>
            <person name="Gumerov V.M."/>
            <person name="Rakitin A.L."/>
            <person name="Beletsky A.V."/>
            <person name="Damste J.S."/>
            <person name="Muyzer G."/>
            <person name="Mardanov A.V."/>
            <person name="Ravin N.V."/>
        </authorList>
    </citation>
    <scope>NUCLEOTIDE SEQUENCE [LARGE SCALE GENOMIC DNA]</scope>
    <source>
        <strain evidence="2 3">ACht1</strain>
    </source>
</reference>
<proteinExistence type="predicted"/>
<evidence type="ECO:0000313" key="2">
    <source>
        <dbReference type="EMBL" id="ERP32177.1"/>
    </source>
</evidence>
<sequence>METHRDTITVDAGTRGPLFLSPYHINSETITIETQDSLLLPAWTYAHGQNALYFESPLRQKTTLYISYTRLYPDIRRMYMRYTDHGKDSAAHDLTTRASPRAAQDSESIRIEGSSGITLAVGQGRSTIEQDLTITLAGSITDSTKISGSIVDKNSSLEGGTRAIGELDRIFIHVENPRWEVFAGDIEITPPPSFRQDPLYPTGIGGTLTYEHGYTTIYGGLTTVQRATQYFQGKTGIQGGIYRLDGEHVGPLYLVPGSVDVSINGVPLSEGRDTGHYYVDYGESSIHFTNRKAIRETHLIQVQYSYQNSVYDKATTGIHSTLAAPDSTLITEAMLHIFGDTPSRSTMEYSPEEQDRLAKSTGESPRILSGREVPRDEIPQMLSRYRLYKRHEETRNYFWKPPEEARTTNVPIYTVQFSPDPEGTYLPYDPTSPEKFSSYDSLFLARLESYTAKTPFLEDIYLYVGEGGRYSAEMDAILPKQTATGAARIKYTPHEQIGIQSHMMGELRNPNTFNEALSPHSTGGISTSLQLSTDVDNLWITTVESHLTAFDSLFDRTQMVNYHDLARQWDISQDNSLSLFLWQQDLSLSYAQRLFLTLSGGQIHSTVEKLGNRYGGEIALRTHPILQTSYAVQRNEMREETLRQQAFSAEMDRQNLQLLFSAEERWRTTPEPENNYGELEARLTTKLRSPLRVKTSLNRHTQRRGGETHRTARDSFSLTSLEQELAHDISPNHHIAYHGTYTVRTEGDQDQKSVLLSITDRQHRLNNRLSSYIQYTTRSESSREKNWEYTPVPKGTGTHSRDSLTGQFVPDEYGDYLAREITLWSDDDSPVISNAFLWDVAYSSGTADHSYGWSLNFSIHEDMHDTTQGVSKTRLPGYATLSQNVDSVLYTFTELHGETYWYRHAAKAQHRLSNTMSHRASRGDTLHSIRPKAETKKS</sequence>
<dbReference type="OrthoDB" id="9815802at2"/>
<accession>U7DAM1</accession>
<organism evidence="2 3">
    <name type="scientific">Chitinivibrio alkaliphilus ACht1</name>
    <dbReference type="NCBI Taxonomy" id="1313304"/>
    <lineage>
        <taxon>Bacteria</taxon>
        <taxon>Pseudomonadati</taxon>
        <taxon>Fibrobacterota</taxon>
        <taxon>Chitinivibrionia</taxon>
        <taxon>Chitinivibrionales</taxon>
        <taxon>Chitinivibrionaceae</taxon>
        <taxon>Chitinivibrio</taxon>
    </lineage>
</organism>
<dbReference type="eggNOG" id="COG5448">
    <property type="taxonomic scope" value="Bacteria"/>
</dbReference>
<feature type="region of interest" description="Disordered" evidence="1">
    <location>
        <begin position="89"/>
        <end position="108"/>
    </location>
</feature>
<feature type="region of interest" description="Disordered" evidence="1">
    <location>
        <begin position="341"/>
        <end position="373"/>
    </location>
</feature>
<dbReference type="EMBL" id="ASJR01000006">
    <property type="protein sequence ID" value="ERP32177.1"/>
    <property type="molecule type" value="Genomic_DNA"/>
</dbReference>
<feature type="region of interest" description="Disordered" evidence="1">
    <location>
        <begin position="784"/>
        <end position="805"/>
    </location>
</feature>
<keyword evidence="3" id="KW-1185">Reference proteome</keyword>
<name>U7DAM1_9BACT</name>
<dbReference type="STRING" id="1313304.CALK_0907"/>
<comment type="caution">
    <text evidence="2">The sequence shown here is derived from an EMBL/GenBank/DDBJ whole genome shotgun (WGS) entry which is preliminary data.</text>
</comment>
<evidence type="ECO:0000313" key="3">
    <source>
        <dbReference type="Proteomes" id="UP000017148"/>
    </source>
</evidence>
<gene>
    <name evidence="2" type="ORF">CALK_0907</name>
</gene>
<dbReference type="Proteomes" id="UP000017148">
    <property type="component" value="Unassembled WGS sequence"/>
</dbReference>
<evidence type="ECO:0000256" key="1">
    <source>
        <dbReference type="SAM" id="MobiDB-lite"/>
    </source>
</evidence>
<feature type="compositionally biased region" description="Basic and acidic residues" evidence="1">
    <location>
        <begin position="921"/>
        <end position="938"/>
    </location>
</feature>
<protein>
    <submittedName>
        <fullName evidence="2">Uncharacterized protein</fullName>
    </submittedName>
</protein>